<name>G9EKG7_9GAMM</name>
<comment type="similarity">
    <text evidence="2 8">Belongs to the class-D beta-lactamase family.</text>
</comment>
<evidence type="ECO:0000256" key="8">
    <source>
        <dbReference type="RuleBase" id="RU361140"/>
    </source>
</evidence>
<dbReference type="Gene3D" id="3.40.710.10">
    <property type="entry name" value="DD-peptidase/beta-lactamase superfamily"/>
    <property type="match status" value="1"/>
</dbReference>
<dbReference type="InterPro" id="IPR012338">
    <property type="entry name" value="Beta-lactam/transpept-like"/>
</dbReference>
<keyword evidence="5 8" id="KW-0378">Hydrolase</keyword>
<evidence type="ECO:0000256" key="9">
    <source>
        <dbReference type="SAM" id="SignalP"/>
    </source>
</evidence>
<accession>G9EKG7</accession>
<evidence type="ECO:0000256" key="5">
    <source>
        <dbReference type="ARBA" id="ARBA00022801"/>
    </source>
</evidence>
<gene>
    <name evidence="11" type="ORF">LDG_5700</name>
</gene>
<feature type="domain" description="Penicillin-binding protein transpeptidase" evidence="10">
    <location>
        <begin position="38"/>
        <end position="252"/>
    </location>
</feature>
<dbReference type="STRING" id="658187.LDG_5700"/>
<evidence type="ECO:0000256" key="6">
    <source>
        <dbReference type="ARBA" id="ARBA00023251"/>
    </source>
</evidence>
<dbReference type="GO" id="GO:0008800">
    <property type="term" value="F:beta-lactamase activity"/>
    <property type="evidence" value="ECO:0007669"/>
    <property type="project" value="UniProtKB-UniRule"/>
</dbReference>
<dbReference type="SUPFAM" id="SSF56601">
    <property type="entry name" value="beta-lactamase/transpeptidase-like"/>
    <property type="match status" value="1"/>
</dbReference>
<dbReference type="EMBL" id="JH413801">
    <property type="protein sequence ID" value="EHL32318.1"/>
    <property type="molecule type" value="Genomic_DNA"/>
</dbReference>
<feature type="modified residue" description="N6-carboxylysine" evidence="7">
    <location>
        <position position="50"/>
    </location>
</feature>
<dbReference type="InterPro" id="IPR001460">
    <property type="entry name" value="PCN-bd_Tpept"/>
</dbReference>
<dbReference type="InterPro" id="IPR002137">
    <property type="entry name" value="Beta-lactam_class-D_AS"/>
</dbReference>
<dbReference type="GO" id="GO:0017001">
    <property type="term" value="P:antibiotic catabolic process"/>
    <property type="evidence" value="ECO:0007669"/>
    <property type="project" value="InterPro"/>
</dbReference>
<feature type="active site" description="Acyl-ester intermediate" evidence="7">
    <location>
        <position position="47"/>
    </location>
</feature>
<dbReference type="InParanoid" id="G9EKG7"/>
<protein>
    <recommendedName>
        <fullName evidence="3 8">Beta-lactamase</fullName>
        <ecNumber evidence="3 8">3.5.2.6</ecNumber>
    </recommendedName>
</protein>
<evidence type="ECO:0000256" key="3">
    <source>
        <dbReference type="ARBA" id="ARBA00012865"/>
    </source>
</evidence>
<proteinExistence type="inferred from homology"/>
<dbReference type="RefSeq" id="WP_006869664.1">
    <property type="nucleotide sequence ID" value="NZ_JH413801.1"/>
</dbReference>
<dbReference type="GO" id="GO:0008658">
    <property type="term" value="F:penicillin binding"/>
    <property type="evidence" value="ECO:0007669"/>
    <property type="project" value="InterPro"/>
</dbReference>
<comment type="catalytic activity">
    <reaction evidence="1 8">
        <text>a beta-lactam + H2O = a substituted beta-amino acid</text>
        <dbReference type="Rhea" id="RHEA:20401"/>
        <dbReference type="ChEBI" id="CHEBI:15377"/>
        <dbReference type="ChEBI" id="CHEBI:35627"/>
        <dbReference type="ChEBI" id="CHEBI:140347"/>
        <dbReference type="EC" id="3.5.2.6"/>
    </reaction>
</comment>
<evidence type="ECO:0000256" key="2">
    <source>
        <dbReference type="ARBA" id="ARBA00007898"/>
    </source>
</evidence>
<dbReference type="GO" id="GO:0046677">
    <property type="term" value="P:response to antibiotic"/>
    <property type="evidence" value="ECO:0007669"/>
    <property type="project" value="UniProtKB-UniRule"/>
</dbReference>
<dbReference type="Proteomes" id="UP000002770">
    <property type="component" value="Unassembled WGS sequence"/>
</dbReference>
<keyword evidence="6 8" id="KW-0046">Antibiotic resistance</keyword>
<dbReference type="EC" id="3.5.2.6" evidence="3 8"/>
<dbReference type="AlphaFoldDB" id="G9EKG7"/>
<evidence type="ECO:0000256" key="1">
    <source>
        <dbReference type="ARBA" id="ARBA00001526"/>
    </source>
</evidence>
<feature type="signal peptide" evidence="9">
    <location>
        <begin position="1"/>
        <end position="19"/>
    </location>
</feature>
<dbReference type="Pfam" id="PF00905">
    <property type="entry name" value="Transpeptidase"/>
    <property type="match status" value="1"/>
</dbReference>
<sequence>MKQLIFFLLVIVFTPWAFANDDCFLAKENGVMIQQEGECEIQQAPCSTFKIAISLMGFNEGILTDATHPQWSFKKGYSDFLAIWRQSHNPTLWMQNSCVWYSQVITQKLGMKRFKKYVHSFAYGNQNVSGDKGHDNGLTRSWLSSSLRISPQEQIEFLTRLRQNELPVSEKAVNLTQQILFVEDLPRGWKLFGKTGAGYFFNEDGSLQQNKQIGWFVGWAEKGSRIIYFSQFVTEMDNKEFSTGKHAREMVKRKLLSLVARD</sequence>
<organism evidence="11 12">
    <name type="scientific">Legionella drancourtii LLAP12</name>
    <dbReference type="NCBI Taxonomy" id="658187"/>
    <lineage>
        <taxon>Bacteria</taxon>
        <taxon>Pseudomonadati</taxon>
        <taxon>Pseudomonadota</taxon>
        <taxon>Gammaproteobacteria</taxon>
        <taxon>Legionellales</taxon>
        <taxon>Legionellaceae</taxon>
        <taxon>Legionella</taxon>
    </lineage>
</organism>
<evidence type="ECO:0000313" key="12">
    <source>
        <dbReference type="Proteomes" id="UP000002770"/>
    </source>
</evidence>
<dbReference type="NCBIfam" id="NF000270">
    <property type="entry name" value="bla_class_D_alt"/>
    <property type="match status" value="1"/>
</dbReference>
<reference evidence="11 12" key="1">
    <citation type="journal article" date="2011" name="BMC Genomics">
        <title>Insight into cross-talk between intra-amoebal pathogens.</title>
        <authorList>
            <person name="Gimenez G."/>
            <person name="Bertelli C."/>
            <person name="Moliner C."/>
            <person name="Robert C."/>
            <person name="Raoult D."/>
            <person name="Fournier P.E."/>
            <person name="Greub G."/>
        </authorList>
    </citation>
    <scope>NUCLEOTIDE SEQUENCE [LARGE SCALE GENOMIC DNA]</scope>
    <source>
        <strain evidence="11 12">LLAP12</strain>
    </source>
</reference>
<dbReference type="HOGENOM" id="CLU_035412_2_0_6"/>
<keyword evidence="12" id="KW-1185">Reference proteome</keyword>
<dbReference type="PROSITE" id="PS00337">
    <property type="entry name" value="BETA_LACTAMASE_D"/>
    <property type="match status" value="1"/>
</dbReference>
<feature type="chain" id="PRO_5003521292" description="Beta-lactamase" evidence="9">
    <location>
        <begin position="20"/>
        <end position="262"/>
    </location>
</feature>
<evidence type="ECO:0000313" key="11">
    <source>
        <dbReference type="EMBL" id="EHL32318.1"/>
    </source>
</evidence>
<evidence type="ECO:0000256" key="4">
    <source>
        <dbReference type="ARBA" id="ARBA00022729"/>
    </source>
</evidence>
<evidence type="ECO:0000259" key="10">
    <source>
        <dbReference type="Pfam" id="PF00905"/>
    </source>
</evidence>
<dbReference type="eggNOG" id="COG2602">
    <property type="taxonomic scope" value="Bacteria"/>
</dbReference>
<dbReference type="OrthoDB" id="9762883at2"/>
<keyword evidence="4 9" id="KW-0732">Signal</keyword>
<evidence type="ECO:0000256" key="7">
    <source>
        <dbReference type="PIRSR" id="PIRSR602137-50"/>
    </source>
</evidence>